<protein>
    <submittedName>
        <fullName evidence="1">Uncharacterized protein</fullName>
    </submittedName>
</protein>
<proteinExistence type="predicted"/>
<reference evidence="1 2" key="1">
    <citation type="submission" date="2023-01" db="EMBL/GenBank/DDBJ databases">
        <authorList>
            <person name="Whitehead M."/>
        </authorList>
    </citation>
    <scope>NUCLEOTIDE SEQUENCE [LARGE SCALE GENOMIC DNA]</scope>
</reference>
<dbReference type="AlphaFoldDB" id="A0AAV0X385"/>
<evidence type="ECO:0000313" key="2">
    <source>
        <dbReference type="Proteomes" id="UP001160148"/>
    </source>
</evidence>
<dbReference type="EMBL" id="CARXXK010000003">
    <property type="protein sequence ID" value="CAI6362166.1"/>
    <property type="molecule type" value="Genomic_DNA"/>
</dbReference>
<gene>
    <name evidence="1" type="ORF">MEUPH1_LOCUS17266</name>
</gene>
<accession>A0AAV0X385</accession>
<dbReference type="Proteomes" id="UP001160148">
    <property type="component" value="Unassembled WGS sequence"/>
</dbReference>
<organism evidence="1 2">
    <name type="scientific">Macrosiphum euphorbiae</name>
    <name type="common">potato aphid</name>
    <dbReference type="NCBI Taxonomy" id="13131"/>
    <lineage>
        <taxon>Eukaryota</taxon>
        <taxon>Metazoa</taxon>
        <taxon>Ecdysozoa</taxon>
        <taxon>Arthropoda</taxon>
        <taxon>Hexapoda</taxon>
        <taxon>Insecta</taxon>
        <taxon>Pterygota</taxon>
        <taxon>Neoptera</taxon>
        <taxon>Paraneoptera</taxon>
        <taxon>Hemiptera</taxon>
        <taxon>Sternorrhyncha</taxon>
        <taxon>Aphidomorpha</taxon>
        <taxon>Aphidoidea</taxon>
        <taxon>Aphididae</taxon>
        <taxon>Macrosiphini</taxon>
        <taxon>Macrosiphum</taxon>
    </lineage>
</organism>
<sequence length="205" mass="23697">MEFVTTEGYISNSKIVHCDNGCFYKIKCTRTNSKSLQCIQIDCSATGLIVENLLYEKRTHTIHGPDMNYLALVNLKQNILRRCVEECTPLRVIYEEGTSRTQGLEDRLEYTSLLRTMERTRAAAQSKIPELLMDEQEDSSWVLLTLDQQLFLYLHPWKSISASNILTGYEIGLSNTLANVFPGVRLQKCWFHMAQIRFPQKMSQY</sequence>
<keyword evidence="2" id="KW-1185">Reference proteome</keyword>
<evidence type="ECO:0000313" key="1">
    <source>
        <dbReference type="EMBL" id="CAI6362166.1"/>
    </source>
</evidence>
<comment type="caution">
    <text evidence="1">The sequence shown here is derived from an EMBL/GenBank/DDBJ whole genome shotgun (WGS) entry which is preliminary data.</text>
</comment>
<name>A0AAV0X385_9HEMI</name>